<name>A0A167H692_CALVF</name>
<evidence type="ECO:0000313" key="2">
    <source>
        <dbReference type="EMBL" id="KZO91281.1"/>
    </source>
</evidence>
<accession>A0A167H692</accession>
<protein>
    <submittedName>
        <fullName evidence="2">Uncharacterized protein</fullName>
    </submittedName>
</protein>
<dbReference type="AlphaFoldDB" id="A0A167H692"/>
<evidence type="ECO:0000256" key="1">
    <source>
        <dbReference type="SAM" id="MobiDB-lite"/>
    </source>
</evidence>
<reference evidence="2 3" key="1">
    <citation type="journal article" date="2016" name="Mol. Biol. Evol.">
        <title>Comparative Genomics of Early-Diverging Mushroom-Forming Fungi Provides Insights into the Origins of Lignocellulose Decay Capabilities.</title>
        <authorList>
            <person name="Nagy L.G."/>
            <person name="Riley R."/>
            <person name="Tritt A."/>
            <person name="Adam C."/>
            <person name="Daum C."/>
            <person name="Floudas D."/>
            <person name="Sun H."/>
            <person name="Yadav J.S."/>
            <person name="Pangilinan J."/>
            <person name="Larsson K.H."/>
            <person name="Matsuura K."/>
            <person name="Barry K."/>
            <person name="Labutti K."/>
            <person name="Kuo R."/>
            <person name="Ohm R.A."/>
            <person name="Bhattacharya S.S."/>
            <person name="Shirouzu T."/>
            <person name="Yoshinaga Y."/>
            <person name="Martin F.M."/>
            <person name="Grigoriev I.V."/>
            <person name="Hibbett D.S."/>
        </authorList>
    </citation>
    <scope>NUCLEOTIDE SEQUENCE [LARGE SCALE GENOMIC DNA]</scope>
    <source>
        <strain evidence="2 3">TUFC12733</strain>
    </source>
</reference>
<dbReference type="OrthoDB" id="10669169at2759"/>
<organism evidence="2 3">
    <name type="scientific">Calocera viscosa (strain TUFC12733)</name>
    <dbReference type="NCBI Taxonomy" id="1330018"/>
    <lineage>
        <taxon>Eukaryota</taxon>
        <taxon>Fungi</taxon>
        <taxon>Dikarya</taxon>
        <taxon>Basidiomycota</taxon>
        <taxon>Agaricomycotina</taxon>
        <taxon>Dacrymycetes</taxon>
        <taxon>Dacrymycetales</taxon>
        <taxon>Dacrymycetaceae</taxon>
        <taxon>Calocera</taxon>
    </lineage>
</organism>
<feature type="compositionally biased region" description="Polar residues" evidence="1">
    <location>
        <begin position="583"/>
        <end position="594"/>
    </location>
</feature>
<proteinExistence type="predicted"/>
<dbReference type="STRING" id="1330018.A0A167H692"/>
<sequence length="907" mass="96936">MAGARNLALATRTNSMRVNTAPHPEQVHVRKHPVRARRALPPGSEASMEILVVLRVYAAYPTLSETHDGHTNRRFMNAHIAFIESSNAAGLVRVLTLPASTLTARLVTAVVSLFPDLQIPPSSPGDTRNIPTDVESFPLVPVYPKHSQLVPRSPLPATFGEIVKSLSRFVRPKLTGANLPPVIEFAPTHGPISKYGSPHTPHNTVWQLNSFGSDLEDCGRNTPRKPVDLAQLRSEVTQPCRSSCASVRYSPAPSSTSTTHGGNSLLPQPAMANNFLSPTAVPSNHALTSAPASALPFPFVLPPNAPFPPLHGLFQQGTTDGSLQLHLANNVTSHNGWYPPNWSPMSPSAGVNVYPVSGNNSQPHPDPRITFPSAHRALLQRPTDESRGPIANALHHASGQVRTSMTSSLCLPTPDSGVVPPPPAPHVHYQSMPSAAISLPTRPYANSYYPGDIPPTSSGILPPATGILPTRSDTLSTMAGILPTSPHILSTASSIPPTPSDPLPITASILSTSPHILPTASSIVPTPSDTLSAASGILPTSSGILSIASGILHTPSGIPSSLSGPLVEVGRTPSGTPHRPTQLDASETTSARPKGNTTVLRTWTSAINTAAHVDRRTAAFDYYPPCTDLQHASTALREYLCDAVKPRLGLIPDVPRSIPALLSDIWFPITAGRGVGRGMTLEICQATFETFTSSLLPLSFGDYMTLRVKPLSLGAPLEARELSPSEQVDFAALGLLVVVFMKLFNFGPASLSPALVLAAVTDINSITLRSLRWCAPEIADFVDAFIAMGPSGRLKPVSQSMDPYHPEYALASIIYGVANLQDTDLSTHRTPALHLAWLSTILHRVLFLADRQDTAALEAFVVGLDAPFYPQTLRESVPILHRHLYSHSAVNSFLFRPCYHLKSTRAN</sequence>
<keyword evidence="3" id="KW-1185">Reference proteome</keyword>
<dbReference type="Proteomes" id="UP000076738">
    <property type="component" value="Unassembled WGS sequence"/>
</dbReference>
<gene>
    <name evidence="2" type="ORF">CALVIDRAFT_361046</name>
</gene>
<dbReference type="EMBL" id="KV417325">
    <property type="protein sequence ID" value="KZO91281.1"/>
    <property type="molecule type" value="Genomic_DNA"/>
</dbReference>
<feature type="region of interest" description="Disordered" evidence="1">
    <location>
        <begin position="569"/>
        <end position="594"/>
    </location>
</feature>
<evidence type="ECO:0000313" key="3">
    <source>
        <dbReference type="Proteomes" id="UP000076738"/>
    </source>
</evidence>